<accession>A0AA41YJ98</accession>
<evidence type="ECO:0000313" key="2">
    <source>
        <dbReference type="EMBL" id="MCW3474719.1"/>
    </source>
</evidence>
<dbReference type="PANTHER" id="PTHR42815:SF2">
    <property type="entry name" value="FAD-BINDING, PUTATIVE (AFU_ORTHOLOGUE AFUA_6G07600)-RELATED"/>
    <property type="match status" value="1"/>
</dbReference>
<dbReference type="InterPro" id="IPR012349">
    <property type="entry name" value="Split_barrel_FMN-bd"/>
</dbReference>
<sequence length="203" mass="21764">MDAITDAEALRVHYGPVSTLAANKVLTRLDAHCRAFIGLSPFLVLATADGQGGADASPRGDAPGFVAVLDDTTLLLPDRPGNKRVDSYRNILAHPGVGLIFFVPGVDETVRVNGTARVVTGAELLAQVPAQGKIPATGLLITVQEAFFHCGKALIRSKLWDPASRIERKSFPTLGRIIADQTRLMSSEDAETRIADGYRNNLY</sequence>
<dbReference type="NCBIfam" id="TIGR04025">
    <property type="entry name" value="PPOX_FMN_DR2398"/>
    <property type="match status" value="1"/>
</dbReference>
<dbReference type="Pfam" id="PF01243">
    <property type="entry name" value="PNPOx_N"/>
    <property type="match status" value="1"/>
</dbReference>
<evidence type="ECO:0000313" key="3">
    <source>
        <dbReference type="Proteomes" id="UP001165679"/>
    </source>
</evidence>
<comment type="caution">
    <text evidence="2">The sequence shown here is derived from an EMBL/GenBank/DDBJ whole genome shotgun (WGS) entry which is preliminary data.</text>
</comment>
<dbReference type="PANTHER" id="PTHR42815">
    <property type="entry name" value="FAD-BINDING, PUTATIVE (AFU_ORTHOLOGUE AFUA_6G07600)-RELATED"/>
    <property type="match status" value="1"/>
</dbReference>
<dbReference type="Proteomes" id="UP001165679">
    <property type="component" value="Unassembled WGS sequence"/>
</dbReference>
<feature type="domain" description="Pyridoxamine 5'-phosphate oxidase N-terminal" evidence="1">
    <location>
        <begin position="29"/>
        <end position="149"/>
    </location>
</feature>
<name>A0AA41YJ98_9PROT</name>
<reference evidence="2" key="2">
    <citation type="submission" date="2022-10" db="EMBL/GenBank/DDBJ databases">
        <authorList>
            <person name="Trinh H.N."/>
        </authorList>
    </citation>
    <scope>NUCLEOTIDE SEQUENCE</scope>
    <source>
        <strain evidence="2">RN2-1</strain>
    </source>
</reference>
<protein>
    <submittedName>
        <fullName evidence="2">Pyridoxamine 5'-phosphate oxidase family protein</fullName>
    </submittedName>
</protein>
<proteinExistence type="predicted"/>
<reference evidence="2" key="1">
    <citation type="submission" date="2022-09" db="EMBL/GenBank/DDBJ databases">
        <title>Rhodovastum sp. nov. RN2-1 isolated from soil in Seongnam, South Korea.</title>
        <authorList>
            <person name="Le N.T."/>
        </authorList>
    </citation>
    <scope>NUCLEOTIDE SEQUENCE</scope>
    <source>
        <strain evidence="2">RN2-1</strain>
    </source>
</reference>
<dbReference type="AlphaFoldDB" id="A0AA41YJ98"/>
<keyword evidence="3" id="KW-1185">Reference proteome</keyword>
<dbReference type="InterPro" id="IPR024029">
    <property type="entry name" value="Pyridox_Oxase_FMN-dep"/>
</dbReference>
<dbReference type="SUPFAM" id="SSF50475">
    <property type="entry name" value="FMN-binding split barrel"/>
    <property type="match status" value="1"/>
</dbReference>
<dbReference type="RefSeq" id="WP_264713363.1">
    <property type="nucleotide sequence ID" value="NZ_JAPDNT010000004.1"/>
</dbReference>
<evidence type="ECO:0000259" key="1">
    <source>
        <dbReference type="Pfam" id="PF01243"/>
    </source>
</evidence>
<dbReference type="Gene3D" id="2.30.110.10">
    <property type="entry name" value="Electron Transport, Fmn-binding Protein, Chain A"/>
    <property type="match status" value="1"/>
</dbReference>
<dbReference type="InterPro" id="IPR011576">
    <property type="entry name" value="Pyridox_Oxase_N"/>
</dbReference>
<gene>
    <name evidence="2" type="ORF">OL599_08995</name>
</gene>
<organism evidence="2 3">
    <name type="scientific">Limobrevibacterium gyesilva</name>
    <dbReference type="NCBI Taxonomy" id="2991712"/>
    <lineage>
        <taxon>Bacteria</taxon>
        <taxon>Pseudomonadati</taxon>
        <taxon>Pseudomonadota</taxon>
        <taxon>Alphaproteobacteria</taxon>
        <taxon>Acetobacterales</taxon>
        <taxon>Acetobacteraceae</taxon>
        <taxon>Limobrevibacterium</taxon>
    </lineage>
</organism>
<dbReference type="EMBL" id="JAPDNT010000004">
    <property type="protein sequence ID" value="MCW3474719.1"/>
    <property type="molecule type" value="Genomic_DNA"/>
</dbReference>